<reference evidence="2 3" key="1">
    <citation type="journal article" date="2013" name="BMC Genomics">
        <title>Reconstruction of the lipid metabolism for the microalga Monoraphidium neglectum from its genome sequence reveals characteristics suitable for biofuel production.</title>
        <authorList>
            <person name="Bogen C."/>
            <person name="Al-Dilaimi A."/>
            <person name="Albersmeier A."/>
            <person name="Wichmann J."/>
            <person name="Grundmann M."/>
            <person name="Rupp O."/>
            <person name="Lauersen K.J."/>
            <person name="Blifernez-Klassen O."/>
            <person name="Kalinowski J."/>
            <person name="Goesmann A."/>
            <person name="Mussgnug J.H."/>
            <person name="Kruse O."/>
        </authorList>
    </citation>
    <scope>NUCLEOTIDE SEQUENCE [LARGE SCALE GENOMIC DNA]</scope>
    <source>
        <strain evidence="2 3">SAG 48.87</strain>
    </source>
</reference>
<evidence type="ECO:0000313" key="2">
    <source>
        <dbReference type="EMBL" id="KIZ02762.1"/>
    </source>
</evidence>
<dbReference type="PANTHER" id="PTHR45890:SF9">
    <property type="entry name" value="PROTEIN KINASE DOMAIN-CONTAINING PROTEIN"/>
    <property type="match status" value="1"/>
</dbReference>
<dbReference type="InterPro" id="IPR004147">
    <property type="entry name" value="ABC1_dom"/>
</dbReference>
<dbReference type="InterPro" id="IPR052402">
    <property type="entry name" value="ADCK_kinase"/>
</dbReference>
<feature type="non-terminal residue" evidence="2">
    <location>
        <position position="1"/>
    </location>
</feature>
<dbReference type="STRING" id="145388.A0A0D2MQQ7"/>
<evidence type="ECO:0000313" key="3">
    <source>
        <dbReference type="Proteomes" id="UP000054498"/>
    </source>
</evidence>
<dbReference type="Proteomes" id="UP000054498">
    <property type="component" value="Unassembled WGS sequence"/>
</dbReference>
<dbReference type="Pfam" id="PF03109">
    <property type="entry name" value="ABC1"/>
    <property type="match status" value="1"/>
</dbReference>
<dbReference type="AlphaFoldDB" id="A0A0D2MQQ7"/>
<accession>A0A0D2MQQ7</accession>
<dbReference type="GeneID" id="25738079"/>
<dbReference type="PANTHER" id="PTHR45890">
    <property type="entry name" value="AARF DOMAIN CONTAINING KINASE 2 (PREDICTED)"/>
    <property type="match status" value="1"/>
</dbReference>
<dbReference type="EMBL" id="KK100981">
    <property type="protein sequence ID" value="KIZ02762.1"/>
    <property type="molecule type" value="Genomic_DNA"/>
</dbReference>
<organism evidence="2 3">
    <name type="scientific">Monoraphidium neglectum</name>
    <dbReference type="NCBI Taxonomy" id="145388"/>
    <lineage>
        <taxon>Eukaryota</taxon>
        <taxon>Viridiplantae</taxon>
        <taxon>Chlorophyta</taxon>
        <taxon>core chlorophytes</taxon>
        <taxon>Chlorophyceae</taxon>
        <taxon>CS clade</taxon>
        <taxon>Sphaeropleales</taxon>
        <taxon>Selenastraceae</taxon>
        <taxon>Monoraphidium</taxon>
    </lineage>
</organism>
<sequence length="105" mass="11313">VHRAHLRGPDGSLRPVAVKVRHPRVAERISQDFRLLALLAAAAGRVRALRGLSLRQSVSQFTATMTAQCDLRVEAVHALRFAVNFSGENGESGGGGRWREAACGL</sequence>
<protein>
    <recommendedName>
        <fullName evidence="1">ABC1 atypical kinase-like domain-containing protein</fullName>
    </recommendedName>
</protein>
<dbReference type="KEGG" id="mng:MNEG_5202"/>
<name>A0A0D2MQQ7_9CHLO</name>
<gene>
    <name evidence="2" type="ORF">MNEG_5202</name>
</gene>
<evidence type="ECO:0000259" key="1">
    <source>
        <dbReference type="Pfam" id="PF03109"/>
    </source>
</evidence>
<keyword evidence="3" id="KW-1185">Reference proteome</keyword>
<proteinExistence type="predicted"/>
<feature type="domain" description="ABC1 atypical kinase-like" evidence="1">
    <location>
        <begin position="1"/>
        <end position="86"/>
    </location>
</feature>
<dbReference type="RefSeq" id="XP_013901781.1">
    <property type="nucleotide sequence ID" value="XM_014046327.1"/>
</dbReference>